<feature type="compositionally biased region" description="Basic and acidic residues" evidence="1">
    <location>
        <begin position="114"/>
        <end position="125"/>
    </location>
</feature>
<dbReference type="EMBL" id="KB707616">
    <property type="protein sequence ID" value="EMR61431.1"/>
    <property type="molecule type" value="Genomic_DNA"/>
</dbReference>
<dbReference type="Proteomes" id="UP000012174">
    <property type="component" value="Unassembled WGS sequence"/>
</dbReference>
<proteinExistence type="predicted"/>
<dbReference type="OrthoDB" id="4776522at2759"/>
<sequence length="224" mass="25406">MRKGHLVCFDRLGLSFGNVSQVKTRSAESRSDKLSFLKEITPEQMQTYTPDQVATILKQREHLLEVIDQDQDRDSSEEDEKVEEKDDNKNMNDADYDEYKDDDEYENATDVDTDECKGKDEKDIVDSGGNASARRGWLRRRGSLRHGIQNLRELYHGRGRLRTSLAPRPLGASEKTAASQGHSRTMIEEELEEGQFHDTPLTVEHGIAVLEESVESGVPDIVQV</sequence>
<accession>M7SV09</accession>
<dbReference type="KEGG" id="ela:UCREL1_11616"/>
<dbReference type="HOGENOM" id="CLU_1235016_0_0_1"/>
<organism evidence="2 3">
    <name type="scientific">Eutypa lata (strain UCR-EL1)</name>
    <name type="common">Grapevine dieback disease fungus</name>
    <name type="synonym">Eutypa armeniacae</name>
    <dbReference type="NCBI Taxonomy" id="1287681"/>
    <lineage>
        <taxon>Eukaryota</taxon>
        <taxon>Fungi</taxon>
        <taxon>Dikarya</taxon>
        <taxon>Ascomycota</taxon>
        <taxon>Pezizomycotina</taxon>
        <taxon>Sordariomycetes</taxon>
        <taxon>Xylariomycetidae</taxon>
        <taxon>Xylariales</taxon>
        <taxon>Diatrypaceae</taxon>
        <taxon>Eutypa</taxon>
    </lineage>
</organism>
<keyword evidence="3" id="KW-1185">Reference proteome</keyword>
<feature type="region of interest" description="Disordered" evidence="1">
    <location>
        <begin position="66"/>
        <end position="131"/>
    </location>
</feature>
<dbReference type="AlphaFoldDB" id="M7SV09"/>
<evidence type="ECO:0000256" key="1">
    <source>
        <dbReference type="SAM" id="MobiDB-lite"/>
    </source>
</evidence>
<evidence type="ECO:0000313" key="3">
    <source>
        <dbReference type="Proteomes" id="UP000012174"/>
    </source>
</evidence>
<feature type="compositionally biased region" description="Acidic residues" evidence="1">
    <location>
        <begin position="94"/>
        <end position="113"/>
    </location>
</feature>
<protein>
    <submittedName>
        <fullName evidence="2">Uncharacterized protein</fullName>
    </submittedName>
</protein>
<evidence type="ECO:0000313" key="2">
    <source>
        <dbReference type="EMBL" id="EMR61431.1"/>
    </source>
</evidence>
<reference evidence="3" key="1">
    <citation type="journal article" date="2013" name="Genome Announc.">
        <title>Draft genome sequence of the grapevine dieback fungus Eutypa lata UCR-EL1.</title>
        <authorList>
            <person name="Blanco-Ulate B."/>
            <person name="Rolshausen P.E."/>
            <person name="Cantu D."/>
        </authorList>
    </citation>
    <scope>NUCLEOTIDE SEQUENCE [LARGE SCALE GENOMIC DNA]</scope>
    <source>
        <strain evidence="3">UCR-EL1</strain>
    </source>
</reference>
<feature type="compositionally biased region" description="Basic and acidic residues" evidence="1">
    <location>
        <begin position="82"/>
        <end position="92"/>
    </location>
</feature>
<name>M7SV09_EUTLA</name>
<gene>
    <name evidence="2" type="ORF">UCREL1_11616</name>
</gene>